<evidence type="ECO:0008006" key="3">
    <source>
        <dbReference type="Google" id="ProtNLM"/>
    </source>
</evidence>
<protein>
    <recommendedName>
        <fullName evidence="3">Lipocalin-like protein</fullName>
    </recommendedName>
</protein>
<organism evidence="1 2">
    <name type="scientific">Winogradskyella pacifica</name>
    <dbReference type="NCBI Taxonomy" id="664642"/>
    <lineage>
        <taxon>Bacteria</taxon>
        <taxon>Pseudomonadati</taxon>
        <taxon>Bacteroidota</taxon>
        <taxon>Flavobacteriia</taxon>
        <taxon>Flavobacteriales</taxon>
        <taxon>Flavobacteriaceae</taxon>
        <taxon>Winogradskyella</taxon>
    </lineage>
</organism>
<dbReference type="AlphaFoldDB" id="A0A3D9N006"/>
<proteinExistence type="predicted"/>
<reference evidence="1 2" key="1">
    <citation type="submission" date="2018-07" db="EMBL/GenBank/DDBJ databases">
        <title>Genomic Encyclopedia of Type Strains, Phase III (KMG-III): the genomes of soil and plant-associated and newly described type strains.</title>
        <authorList>
            <person name="Whitman W."/>
        </authorList>
    </citation>
    <scope>NUCLEOTIDE SEQUENCE [LARGE SCALE GENOMIC DNA]</scope>
    <source>
        <strain evidence="1 2">CECT 7948</strain>
    </source>
</reference>
<dbReference type="Proteomes" id="UP000256919">
    <property type="component" value="Unassembled WGS sequence"/>
</dbReference>
<evidence type="ECO:0000313" key="2">
    <source>
        <dbReference type="Proteomes" id="UP000256919"/>
    </source>
</evidence>
<sequence>MFLTFLSCDSNNQIELDGNWIITEMTYDSESVYPKTLNQTIRIIYAGYENSESITFKVSDSTITLPGFESEHLKTEFTFEKGKLKINSNHSNSELELTNKIFNGTYDWTFSNIEKTLKLKSDKTYINMISQEKIISDAVDKVFDGL</sequence>
<gene>
    <name evidence="1" type="ORF">DFQ09_103161</name>
</gene>
<comment type="caution">
    <text evidence="1">The sequence shown here is derived from an EMBL/GenBank/DDBJ whole genome shotgun (WGS) entry which is preliminary data.</text>
</comment>
<keyword evidence="2" id="KW-1185">Reference proteome</keyword>
<evidence type="ECO:0000313" key="1">
    <source>
        <dbReference type="EMBL" id="REE24855.1"/>
    </source>
</evidence>
<name>A0A3D9N006_9FLAO</name>
<dbReference type="EMBL" id="QREI01000003">
    <property type="protein sequence ID" value="REE24855.1"/>
    <property type="molecule type" value="Genomic_DNA"/>
</dbReference>
<accession>A0A3D9N006</accession>